<evidence type="ECO:0000256" key="1">
    <source>
        <dbReference type="SAM" id="MobiDB-lite"/>
    </source>
</evidence>
<dbReference type="KEGG" id="mbai:MB901379_00486"/>
<reference evidence="3" key="1">
    <citation type="submission" date="2018-02" db="EMBL/GenBank/DDBJ databases">
        <authorList>
            <person name="Seth-Smith MB H."/>
            <person name="Seth-Smith H."/>
        </authorList>
    </citation>
    <scope>NUCLEOTIDE SEQUENCE [LARGE SCALE GENOMIC DNA]</scope>
</reference>
<organism evidence="2 3">
    <name type="scientific">Mycobacterium basiliense</name>
    <dbReference type="NCBI Taxonomy" id="2094119"/>
    <lineage>
        <taxon>Bacteria</taxon>
        <taxon>Bacillati</taxon>
        <taxon>Actinomycetota</taxon>
        <taxon>Actinomycetes</taxon>
        <taxon>Mycobacteriales</taxon>
        <taxon>Mycobacteriaceae</taxon>
        <taxon>Mycobacterium</taxon>
    </lineage>
</organism>
<name>A0A3S4CSP3_9MYCO</name>
<dbReference type="RefSeq" id="WP_158015189.1">
    <property type="nucleotide sequence ID" value="NZ_CBCSKE010000027.1"/>
</dbReference>
<feature type="region of interest" description="Disordered" evidence="1">
    <location>
        <begin position="1"/>
        <end position="56"/>
    </location>
</feature>
<protein>
    <submittedName>
        <fullName evidence="2">Uncharacterized protein</fullName>
    </submittedName>
</protein>
<evidence type="ECO:0000313" key="2">
    <source>
        <dbReference type="EMBL" id="VDM86957.1"/>
    </source>
</evidence>
<dbReference type="AlphaFoldDB" id="A0A3S4CSP3"/>
<accession>A0A3S4CSP3</accession>
<keyword evidence="3" id="KW-1185">Reference proteome</keyword>
<dbReference type="Proteomes" id="UP000269998">
    <property type="component" value="Chromosome"/>
</dbReference>
<evidence type="ECO:0000313" key="3">
    <source>
        <dbReference type="Proteomes" id="UP000269998"/>
    </source>
</evidence>
<proteinExistence type="predicted"/>
<gene>
    <name evidence="2" type="ORF">MB901379_00486</name>
</gene>
<sequence>MPADEFDTLLARVRPPEEPADPMERAAAAMRRSRGLDRPRKATKEQAAAALRQYHD</sequence>
<dbReference type="EMBL" id="LR130759">
    <property type="protein sequence ID" value="VDM86957.1"/>
    <property type="molecule type" value="Genomic_DNA"/>
</dbReference>
<feature type="compositionally biased region" description="Basic and acidic residues" evidence="1">
    <location>
        <begin position="34"/>
        <end position="44"/>
    </location>
</feature>